<evidence type="ECO:0008006" key="4">
    <source>
        <dbReference type="Google" id="ProtNLM"/>
    </source>
</evidence>
<protein>
    <recommendedName>
        <fullName evidence="4">Alpha/beta hydrolase</fullName>
    </recommendedName>
</protein>
<comment type="caution">
    <text evidence="2">The sequence shown here is derived from an EMBL/GenBank/DDBJ whole genome shotgun (WGS) entry which is preliminary data.</text>
</comment>
<feature type="region of interest" description="Disordered" evidence="1">
    <location>
        <begin position="379"/>
        <end position="402"/>
    </location>
</feature>
<proteinExistence type="predicted"/>
<feature type="compositionally biased region" description="Basic residues" evidence="1">
    <location>
        <begin position="389"/>
        <end position="402"/>
    </location>
</feature>
<gene>
    <name evidence="2" type="ORF">ACFQ11_11500</name>
</gene>
<reference evidence="3" key="1">
    <citation type="journal article" date="2019" name="Int. J. Syst. Evol. Microbiol.">
        <title>The Global Catalogue of Microorganisms (GCM) 10K type strain sequencing project: providing services to taxonomists for standard genome sequencing and annotation.</title>
        <authorList>
            <consortium name="The Broad Institute Genomics Platform"/>
            <consortium name="The Broad Institute Genome Sequencing Center for Infectious Disease"/>
            <person name="Wu L."/>
            <person name="Ma J."/>
        </authorList>
    </citation>
    <scope>NUCLEOTIDE SEQUENCE [LARGE SCALE GENOMIC DNA]</scope>
    <source>
        <strain evidence="3">JCM 31202</strain>
    </source>
</reference>
<accession>A0ABW3EPY6</accession>
<organism evidence="2 3">
    <name type="scientific">Actinomadura sediminis</name>
    <dbReference type="NCBI Taxonomy" id="1038904"/>
    <lineage>
        <taxon>Bacteria</taxon>
        <taxon>Bacillati</taxon>
        <taxon>Actinomycetota</taxon>
        <taxon>Actinomycetes</taxon>
        <taxon>Streptosporangiales</taxon>
        <taxon>Thermomonosporaceae</taxon>
        <taxon>Actinomadura</taxon>
    </lineage>
</organism>
<evidence type="ECO:0000256" key="1">
    <source>
        <dbReference type="SAM" id="MobiDB-lite"/>
    </source>
</evidence>
<keyword evidence="3" id="KW-1185">Reference proteome</keyword>
<name>A0ABW3EPY6_9ACTN</name>
<sequence>MAESGDGRKAVYLHVGAPTAGAAFLHRALWANRRRLADAGVGHPVTGPNEHFGAVMDLREMSWGGHRDPAWDGAWDRVAKRARDWDGPTVVFSHGLLGGATAAQARHAVATLEPAEVHVVFATRDLGWQLIYDWQEQIRHNHDITFERFVDDLVEFGIDAPEPFGPMFWGLHDPVRVLRTWESAVPRERVHVLTLPAPGDGPDVLWDRFCALTGIDPATCDVEGLADEAPLSAVEAELLRRLNGRLGTALGGDYERVVRDHLIGSGLVAGTDAADRTPMGLPPRHADWAADRTRAIVAELRTAGYGVVGDLDELTTSRTPRAATLPGDVPDELIAAASIGVSAYLLERLNAVHDRIGIAHLHGQLADVRENLDRLVQAAASPSPTLQRAARRAAGRPNGRRG</sequence>
<dbReference type="EMBL" id="JBHTJA010000016">
    <property type="protein sequence ID" value="MFD0901018.1"/>
    <property type="molecule type" value="Genomic_DNA"/>
</dbReference>
<evidence type="ECO:0000313" key="3">
    <source>
        <dbReference type="Proteomes" id="UP001596972"/>
    </source>
</evidence>
<dbReference type="RefSeq" id="WP_378298084.1">
    <property type="nucleotide sequence ID" value="NZ_JBHTJA010000016.1"/>
</dbReference>
<evidence type="ECO:0000313" key="2">
    <source>
        <dbReference type="EMBL" id="MFD0901018.1"/>
    </source>
</evidence>
<dbReference type="Proteomes" id="UP001596972">
    <property type="component" value="Unassembled WGS sequence"/>
</dbReference>